<dbReference type="Gene3D" id="3.30.1330.60">
    <property type="entry name" value="OmpA-like domain"/>
    <property type="match status" value="1"/>
</dbReference>
<protein>
    <submittedName>
        <fullName evidence="11">Chemotaxis protein MotB</fullName>
    </submittedName>
</protein>
<evidence type="ECO:0000256" key="8">
    <source>
        <dbReference type="SAM" id="Phobius"/>
    </source>
</evidence>
<dbReference type="SUPFAM" id="SSF103088">
    <property type="entry name" value="OmpA-like"/>
    <property type="match status" value="1"/>
</dbReference>
<dbReference type="InterPro" id="IPR036737">
    <property type="entry name" value="OmpA-like_sf"/>
</dbReference>
<reference evidence="11 12" key="1">
    <citation type="submission" date="2016-02" db="EMBL/GenBank/DDBJ databases">
        <title>Complete genome sequence of Halocynthiibacter arcticus PAMC 20958t from arctic marine sediment.</title>
        <authorList>
            <person name="Lee Y.M."/>
            <person name="Baek K."/>
            <person name="Lee H.K."/>
            <person name="Shin S.C."/>
        </authorList>
    </citation>
    <scope>NUCLEOTIDE SEQUENCE [LARGE SCALE GENOMIC DNA]</scope>
    <source>
        <strain evidence="11">PAMC 20958</strain>
    </source>
</reference>
<evidence type="ECO:0000313" key="11">
    <source>
        <dbReference type="EMBL" id="AML50683.1"/>
    </source>
</evidence>
<dbReference type="RefSeq" id="WP_039002392.1">
    <property type="nucleotide sequence ID" value="NZ_CP014327.1"/>
</dbReference>
<keyword evidence="12" id="KW-1185">Reference proteome</keyword>
<feature type="domain" description="OmpA-like" evidence="9">
    <location>
        <begin position="191"/>
        <end position="270"/>
    </location>
</feature>
<comment type="subcellular location">
    <subcellularLocation>
        <location evidence="1">Cell membrane</location>
        <topology evidence="1">Single-pass membrane protein</topology>
    </subcellularLocation>
</comment>
<name>A0A126UX93_9RHOB</name>
<dbReference type="InterPro" id="IPR006665">
    <property type="entry name" value="OmpA-like"/>
</dbReference>
<dbReference type="InterPro" id="IPR050330">
    <property type="entry name" value="Bact_OuterMem_StrucFunc"/>
</dbReference>
<evidence type="ECO:0000313" key="12">
    <source>
        <dbReference type="Proteomes" id="UP000070371"/>
    </source>
</evidence>
<evidence type="ECO:0000256" key="2">
    <source>
        <dbReference type="ARBA" id="ARBA00008914"/>
    </source>
</evidence>
<accession>A0A126UX93</accession>
<evidence type="ECO:0000256" key="4">
    <source>
        <dbReference type="ARBA" id="ARBA00022692"/>
    </source>
</evidence>
<dbReference type="AlphaFoldDB" id="A0A126UX93"/>
<dbReference type="PANTHER" id="PTHR30329:SF21">
    <property type="entry name" value="LIPOPROTEIN YIAD-RELATED"/>
    <property type="match status" value="1"/>
</dbReference>
<keyword evidence="4 8" id="KW-0812">Transmembrane</keyword>
<dbReference type="Pfam" id="PF13677">
    <property type="entry name" value="MotB_plug"/>
    <property type="match status" value="1"/>
</dbReference>
<proteinExistence type="inferred from homology"/>
<evidence type="ECO:0000256" key="3">
    <source>
        <dbReference type="ARBA" id="ARBA00022475"/>
    </source>
</evidence>
<dbReference type="GO" id="GO:0005886">
    <property type="term" value="C:plasma membrane"/>
    <property type="evidence" value="ECO:0007669"/>
    <property type="project" value="UniProtKB-SubCell"/>
</dbReference>
<dbReference type="InterPro" id="IPR025713">
    <property type="entry name" value="MotB-like_N_dom"/>
</dbReference>
<feature type="region of interest" description="Disordered" evidence="7">
    <location>
        <begin position="109"/>
        <end position="134"/>
    </location>
</feature>
<organism evidence="11 12">
    <name type="scientific">Falsihalocynthiibacter arcticus</name>
    <dbReference type="NCBI Taxonomy" id="1579316"/>
    <lineage>
        <taxon>Bacteria</taxon>
        <taxon>Pseudomonadati</taxon>
        <taxon>Pseudomonadota</taxon>
        <taxon>Alphaproteobacteria</taxon>
        <taxon>Rhodobacterales</taxon>
        <taxon>Roseobacteraceae</taxon>
        <taxon>Falsihalocynthiibacter</taxon>
    </lineage>
</organism>
<sequence>MSVVDNSKRPIIIKRKKIIAAGHHGGAWKVAYADFVTAMMAFFLLMWLLGATNEKQRKAIADYFNPTITINRNSGGGGSFFGGDSPFPEETLAHNGVGASNPLPEELLEQAGKSDGGNGGQQSEEERAARAAEEADLEQAQQVLLGAGGESILLDKALTHVLTRLTDEGLVIEIFDIPGEPLFIEGTSQPTEITKEIAAMMVRIFKLVRNEVALNGHTQAVPIVALTDSTWSISTARAMAMRQLLEQEGLGGKRVQRVTGFASRKTIDRDPMSYRNNRLELILLRSDY</sequence>
<dbReference type="STRING" id="1579316.RC74_04765"/>
<dbReference type="OrthoDB" id="7170686at2"/>
<feature type="compositionally biased region" description="Basic and acidic residues" evidence="7">
    <location>
        <begin position="124"/>
        <end position="133"/>
    </location>
</feature>
<gene>
    <name evidence="11" type="ORF">RC74_04765</name>
</gene>
<dbReference type="Proteomes" id="UP000070371">
    <property type="component" value="Chromosome"/>
</dbReference>
<evidence type="ECO:0000259" key="10">
    <source>
        <dbReference type="Pfam" id="PF13677"/>
    </source>
</evidence>
<dbReference type="PANTHER" id="PTHR30329">
    <property type="entry name" value="STATOR ELEMENT OF FLAGELLAR MOTOR COMPLEX"/>
    <property type="match status" value="1"/>
</dbReference>
<keyword evidence="3" id="KW-1003">Cell membrane</keyword>
<feature type="domain" description="Motility protein B-like N-terminal" evidence="10">
    <location>
        <begin position="17"/>
        <end position="66"/>
    </location>
</feature>
<dbReference type="EMBL" id="CP014327">
    <property type="protein sequence ID" value="AML50683.1"/>
    <property type="molecule type" value="Genomic_DNA"/>
</dbReference>
<comment type="similarity">
    <text evidence="2">Belongs to the MotB family.</text>
</comment>
<evidence type="ECO:0000256" key="6">
    <source>
        <dbReference type="ARBA" id="ARBA00023136"/>
    </source>
</evidence>
<keyword evidence="6 8" id="KW-0472">Membrane</keyword>
<keyword evidence="5 8" id="KW-1133">Transmembrane helix</keyword>
<feature type="transmembrane region" description="Helical" evidence="8">
    <location>
        <begin position="30"/>
        <end position="49"/>
    </location>
</feature>
<evidence type="ECO:0000256" key="7">
    <source>
        <dbReference type="SAM" id="MobiDB-lite"/>
    </source>
</evidence>
<dbReference type="KEGG" id="hat:RC74_04765"/>
<evidence type="ECO:0000256" key="5">
    <source>
        <dbReference type="ARBA" id="ARBA00022989"/>
    </source>
</evidence>
<dbReference type="Pfam" id="PF00691">
    <property type="entry name" value="OmpA"/>
    <property type="match status" value="1"/>
</dbReference>
<evidence type="ECO:0000259" key="9">
    <source>
        <dbReference type="Pfam" id="PF00691"/>
    </source>
</evidence>
<evidence type="ECO:0000256" key="1">
    <source>
        <dbReference type="ARBA" id="ARBA00004162"/>
    </source>
</evidence>